<gene>
    <name evidence="1" type="ORF">ElyMa_002133600</name>
</gene>
<accession>A0AAV4FKN5</accession>
<protein>
    <recommendedName>
        <fullName evidence="3">Dynein light chain</fullName>
    </recommendedName>
</protein>
<evidence type="ECO:0000313" key="1">
    <source>
        <dbReference type="EMBL" id="GFR73285.1"/>
    </source>
</evidence>
<reference evidence="1 2" key="1">
    <citation type="journal article" date="2021" name="Elife">
        <title>Chloroplast acquisition without the gene transfer in kleptoplastic sea slugs, Plakobranchus ocellatus.</title>
        <authorList>
            <person name="Maeda T."/>
            <person name="Takahashi S."/>
            <person name="Yoshida T."/>
            <person name="Shimamura S."/>
            <person name="Takaki Y."/>
            <person name="Nagai Y."/>
            <person name="Toyoda A."/>
            <person name="Suzuki Y."/>
            <person name="Arimoto A."/>
            <person name="Ishii H."/>
            <person name="Satoh N."/>
            <person name="Nishiyama T."/>
            <person name="Hasebe M."/>
            <person name="Maruyama T."/>
            <person name="Minagawa J."/>
            <person name="Obokata J."/>
            <person name="Shigenobu S."/>
        </authorList>
    </citation>
    <scope>NUCLEOTIDE SEQUENCE [LARGE SCALE GENOMIC DNA]</scope>
</reference>
<dbReference type="EMBL" id="BMAT01004439">
    <property type="protein sequence ID" value="GFR73285.1"/>
    <property type="molecule type" value="Genomic_DNA"/>
</dbReference>
<dbReference type="AlphaFoldDB" id="A0AAV4FKN5"/>
<evidence type="ECO:0008006" key="3">
    <source>
        <dbReference type="Google" id="ProtNLM"/>
    </source>
</evidence>
<sequence length="84" mass="10224">MPSTRHTLKPSCGLVKLVEERLAEDAIWKMDKHTIQKEAKQVLLRFKVSEEYFQEKYVYKYNQDGQEYRYKGDNKINSQRQDWH</sequence>
<proteinExistence type="predicted"/>
<dbReference type="Proteomes" id="UP000762676">
    <property type="component" value="Unassembled WGS sequence"/>
</dbReference>
<keyword evidence="2" id="KW-1185">Reference proteome</keyword>
<comment type="caution">
    <text evidence="1">The sequence shown here is derived from an EMBL/GenBank/DDBJ whole genome shotgun (WGS) entry which is preliminary data.</text>
</comment>
<name>A0AAV4FKN5_9GAST</name>
<evidence type="ECO:0000313" key="2">
    <source>
        <dbReference type="Proteomes" id="UP000762676"/>
    </source>
</evidence>
<organism evidence="1 2">
    <name type="scientific">Elysia marginata</name>
    <dbReference type="NCBI Taxonomy" id="1093978"/>
    <lineage>
        <taxon>Eukaryota</taxon>
        <taxon>Metazoa</taxon>
        <taxon>Spiralia</taxon>
        <taxon>Lophotrochozoa</taxon>
        <taxon>Mollusca</taxon>
        <taxon>Gastropoda</taxon>
        <taxon>Heterobranchia</taxon>
        <taxon>Euthyneura</taxon>
        <taxon>Panpulmonata</taxon>
        <taxon>Sacoglossa</taxon>
        <taxon>Placobranchoidea</taxon>
        <taxon>Plakobranchidae</taxon>
        <taxon>Elysia</taxon>
    </lineage>
</organism>